<dbReference type="Pfam" id="PF14720">
    <property type="entry name" value="NiFe_hyd_SSU_C"/>
    <property type="match status" value="1"/>
</dbReference>
<dbReference type="PANTHER" id="PTHR30013">
    <property type="entry name" value="NIFE / NIFESE HYDROGENASE SMALL SUBUNIT FAMILY MEMBER"/>
    <property type="match status" value="1"/>
</dbReference>
<keyword evidence="6" id="KW-0004">4Fe-4S</keyword>
<gene>
    <name evidence="15" type="primary">hydA</name>
    <name evidence="15" type="ORF">NCTC12221_01340</name>
</gene>
<evidence type="ECO:0000256" key="12">
    <source>
        <dbReference type="ARBA" id="ARBA00023291"/>
    </source>
</evidence>
<dbReference type="AlphaFoldDB" id="A0A377JS73"/>
<keyword evidence="10" id="KW-0408">Iron</keyword>
<keyword evidence="7" id="KW-0479">Metal-binding</keyword>
<protein>
    <submittedName>
        <fullName evidence="15">Putative Ni/Fe-hydrogenase small subunit</fullName>
        <ecNumber evidence="15">1.12.5.1</ecNumber>
    </submittedName>
</protein>
<dbReference type="Gene3D" id="3.40.50.700">
    <property type="entry name" value="NADH:ubiquinone oxidoreductase-like, 20kDa subunit"/>
    <property type="match status" value="1"/>
</dbReference>
<dbReference type="GO" id="GO:0044569">
    <property type="term" value="C:[Ni-Fe] hydrogenase complex"/>
    <property type="evidence" value="ECO:0007669"/>
    <property type="project" value="TreeGrafter"/>
</dbReference>
<evidence type="ECO:0000256" key="10">
    <source>
        <dbReference type="ARBA" id="ARBA00023004"/>
    </source>
</evidence>
<dbReference type="EMBL" id="UGHZ01000001">
    <property type="protein sequence ID" value="STP09882.1"/>
    <property type="molecule type" value="Genomic_DNA"/>
</dbReference>
<name>A0A377JS73_9HELI</name>
<dbReference type="RefSeq" id="WP_115026467.1">
    <property type="nucleotide sequence ID" value="NZ_UGHZ01000001.1"/>
</dbReference>
<dbReference type="PRINTS" id="PR00614">
    <property type="entry name" value="NIHGNASESMLL"/>
</dbReference>
<evidence type="ECO:0000256" key="9">
    <source>
        <dbReference type="ARBA" id="ARBA00023002"/>
    </source>
</evidence>
<evidence type="ECO:0000313" key="16">
    <source>
        <dbReference type="Proteomes" id="UP000255335"/>
    </source>
</evidence>
<evidence type="ECO:0000256" key="2">
    <source>
        <dbReference type="ARBA" id="ARBA00001966"/>
    </source>
</evidence>
<dbReference type="GO" id="GO:0047067">
    <property type="term" value="F:hydrogen:quinone oxidoreductase activity"/>
    <property type="evidence" value="ECO:0007669"/>
    <property type="project" value="UniProtKB-EC"/>
</dbReference>
<dbReference type="GO" id="GO:0009055">
    <property type="term" value="F:electron transfer activity"/>
    <property type="evidence" value="ECO:0007669"/>
    <property type="project" value="TreeGrafter"/>
</dbReference>
<dbReference type="GO" id="GO:0009375">
    <property type="term" value="C:ferredoxin hydrogenase complex"/>
    <property type="evidence" value="ECO:0007669"/>
    <property type="project" value="InterPro"/>
</dbReference>
<feature type="domain" description="NADH:ubiquinone oxidoreductase-like 20kDa subunit" evidence="13">
    <location>
        <begin position="70"/>
        <end position="213"/>
    </location>
</feature>
<dbReference type="PANTHER" id="PTHR30013:SF7">
    <property type="entry name" value="HYDROGENASE-2 SMALL CHAIN"/>
    <property type="match status" value="1"/>
</dbReference>
<comment type="cofactor">
    <cofactor evidence="2">
        <name>[4Fe-4S] cluster</name>
        <dbReference type="ChEBI" id="CHEBI:49883"/>
    </cofactor>
</comment>
<evidence type="ECO:0000256" key="11">
    <source>
        <dbReference type="ARBA" id="ARBA00023014"/>
    </source>
</evidence>
<dbReference type="Proteomes" id="UP000255335">
    <property type="component" value="Unassembled WGS sequence"/>
</dbReference>
<evidence type="ECO:0000256" key="8">
    <source>
        <dbReference type="ARBA" id="ARBA00022729"/>
    </source>
</evidence>
<feature type="domain" description="Cytochrome-c3 hydrogenase C-terminal" evidence="14">
    <location>
        <begin position="233"/>
        <end position="313"/>
    </location>
</feature>
<dbReference type="Pfam" id="PF01058">
    <property type="entry name" value="Oxidored_q6"/>
    <property type="match status" value="1"/>
</dbReference>
<dbReference type="EC" id="1.12.5.1" evidence="15"/>
<evidence type="ECO:0000259" key="14">
    <source>
        <dbReference type="Pfam" id="PF14720"/>
    </source>
</evidence>
<evidence type="ECO:0000256" key="5">
    <source>
        <dbReference type="ARBA" id="ARBA00011771"/>
    </source>
</evidence>
<keyword evidence="8" id="KW-0732">Signal</keyword>
<dbReference type="InterPro" id="IPR027394">
    <property type="entry name" value="Cytochrome-c3_hydrogenase_C"/>
</dbReference>
<comment type="cofactor">
    <cofactor evidence="1">
        <name>[3Fe-4S] cluster</name>
        <dbReference type="ChEBI" id="CHEBI:21137"/>
    </cofactor>
</comment>
<dbReference type="GO" id="GO:0009061">
    <property type="term" value="P:anaerobic respiration"/>
    <property type="evidence" value="ECO:0007669"/>
    <property type="project" value="TreeGrafter"/>
</dbReference>
<dbReference type="GO" id="GO:0008901">
    <property type="term" value="F:ferredoxin hydrogenase activity"/>
    <property type="evidence" value="ECO:0007669"/>
    <property type="project" value="InterPro"/>
</dbReference>
<keyword evidence="9 15" id="KW-0560">Oxidoreductase</keyword>
<dbReference type="InterPro" id="IPR001821">
    <property type="entry name" value="NiFe_hydrogenase_ssu"/>
</dbReference>
<proteinExistence type="inferred from homology"/>
<organism evidence="15 16">
    <name type="scientific">Helicobacter cinaedi</name>
    <dbReference type="NCBI Taxonomy" id="213"/>
    <lineage>
        <taxon>Bacteria</taxon>
        <taxon>Pseudomonadati</taxon>
        <taxon>Campylobacterota</taxon>
        <taxon>Epsilonproteobacteria</taxon>
        <taxon>Campylobacterales</taxon>
        <taxon>Helicobacteraceae</taxon>
        <taxon>Helicobacter</taxon>
    </lineage>
</organism>
<comment type="subunit">
    <text evidence="5">Heterodimer of a large and a small subunit.</text>
</comment>
<dbReference type="Gene3D" id="4.10.480.10">
    <property type="entry name" value="Cytochrome-c3 hydrogenase, C-terminal domain"/>
    <property type="match status" value="1"/>
</dbReference>
<evidence type="ECO:0000259" key="13">
    <source>
        <dbReference type="Pfam" id="PF01058"/>
    </source>
</evidence>
<keyword evidence="11" id="KW-0411">Iron-sulfur</keyword>
<dbReference type="InterPro" id="IPR037024">
    <property type="entry name" value="NiFe_Hase_small_N_sf"/>
</dbReference>
<evidence type="ECO:0000256" key="6">
    <source>
        <dbReference type="ARBA" id="ARBA00022485"/>
    </source>
</evidence>
<dbReference type="InterPro" id="IPR006137">
    <property type="entry name" value="NADH_UbQ_OxRdtase-like_20kDa"/>
</dbReference>
<evidence type="ECO:0000256" key="3">
    <source>
        <dbReference type="ARBA" id="ARBA00004196"/>
    </source>
</evidence>
<dbReference type="GO" id="GO:0016020">
    <property type="term" value="C:membrane"/>
    <property type="evidence" value="ECO:0007669"/>
    <property type="project" value="TreeGrafter"/>
</dbReference>
<dbReference type="GO" id="GO:0030313">
    <property type="term" value="C:cell envelope"/>
    <property type="evidence" value="ECO:0007669"/>
    <property type="project" value="UniProtKB-SubCell"/>
</dbReference>
<dbReference type="NCBIfam" id="TIGR00391">
    <property type="entry name" value="hydA"/>
    <property type="match status" value="1"/>
</dbReference>
<keyword evidence="12" id="KW-0003">3Fe-4S</keyword>
<evidence type="ECO:0000256" key="1">
    <source>
        <dbReference type="ARBA" id="ARBA00001927"/>
    </source>
</evidence>
<comment type="similarity">
    <text evidence="4">Belongs to the [NiFe]/[NiFeSe] hydrogenase small subunit family.</text>
</comment>
<comment type="subcellular location">
    <subcellularLocation>
        <location evidence="3">Cell envelope</location>
    </subcellularLocation>
</comment>
<accession>A0A377JS73</accession>
<dbReference type="GO" id="GO:0046872">
    <property type="term" value="F:metal ion binding"/>
    <property type="evidence" value="ECO:0007669"/>
    <property type="project" value="UniProtKB-KW"/>
</dbReference>
<evidence type="ECO:0000256" key="4">
    <source>
        <dbReference type="ARBA" id="ARBA00006605"/>
    </source>
</evidence>
<sequence>MDKAQILERLETHLQQLKNTHKVPHNEVSTEWVTQICNLIGIPKDYVPLCEQILAHKPPTRLVWLHMAECTGCSESFLRLDKPGVESLLLEYISLEYHETIMGAVGFNAKQCLHDTLKEEFILVIEGGVSLGENAYFLTSGADSTNGENECNEVARHAQAIFAIGTCSSFGGVQAAYPNPTQSQGISTFLKQPIVNIPGCPPSEANMIGSLMYYILLQEIPPCDHLNRPLWSYGKNLHEMCERKARFESGDFVESFDDERLQEGYCLYKVGCKGPYVANNCPKVKFNAKTSWPVRAGHGCIACSEPDFWDSFGKIEEPLNNANAYLKDKKPLKSLPLVHTLEYTLPDSTLCLELDSLSDTRIYSQEKQDLNLLALSFYSHLSALLPHLASKNKLGARLVENYHKWRLKEELGSVVGVESAEDSRQDSVQDSISHNVSDMLKLVGMMFGKSLNHAQVLDLAQSYLFPHISKLDFKLTTKDNGSCEIEVNKSLRLPLCYLLGGLEIEGVAYSVVSSICEILALALVELCKIHNISQVAFKGDIMQNPLIQDRFATYLPQWLKVV</sequence>
<dbReference type="InterPro" id="IPR037148">
    <property type="entry name" value="NiFe-Hase_small_C_sf"/>
</dbReference>
<dbReference type="GO" id="GO:0051538">
    <property type="term" value="F:3 iron, 4 sulfur cluster binding"/>
    <property type="evidence" value="ECO:0007669"/>
    <property type="project" value="UniProtKB-KW"/>
</dbReference>
<evidence type="ECO:0000313" key="15">
    <source>
        <dbReference type="EMBL" id="STP09882.1"/>
    </source>
</evidence>
<dbReference type="GO" id="GO:0051539">
    <property type="term" value="F:4 iron, 4 sulfur cluster binding"/>
    <property type="evidence" value="ECO:0007669"/>
    <property type="project" value="UniProtKB-KW"/>
</dbReference>
<reference evidence="15 16" key="1">
    <citation type="submission" date="2018-06" db="EMBL/GenBank/DDBJ databases">
        <authorList>
            <consortium name="Pathogen Informatics"/>
            <person name="Doyle S."/>
        </authorList>
    </citation>
    <scope>NUCLEOTIDE SEQUENCE [LARGE SCALE GENOMIC DNA]</scope>
    <source>
        <strain evidence="15 16">NCTC12221</strain>
    </source>
</reference>
<evidence type="ECO:0000256" key="7">
    <source>
        <dbReference type="ARBA" id="ARBA00022723"/>
    </source>
</evidence>
<dbReference type="SUPFAM" id="SSF56770">
    <property type="entry name" value="HydA/Nqo6-like"/>
    <property type="match status" value="1"/>
</dbReference>